<evidence type="ECO:0000259" key="3">
    <source>
        <dbReference type="Pfam" id="PF01336"/>
    </source>
</evidence>
<dbReference type="Pfam" id="PF01336">
    <property type="entry name" value="tRNA_anti-codon"/>
    <property type="match status" value="1"/>
</dbReference>
<accession>B9JM95</accession>
<organism evidence="4 5">
    <name type="scientific">Rhizobium rhizogenes (strain K84 / ATCC BAA-868)</name>
    <name type="common">Agrobacterium radiobacter</name>
    <dbReference type="NCBI Taxonomy" id="311403"/>
    <lineage>
        <taxon>Bacteria</taxon>
        <taxon>Pseudomonadati</taxon>
        <taxon>Pseudomonadota</taxon>
        <taxon>Alphaproteobacteria</taxon>
        <taxon>Hyphomicrobiales</taxon>
        <taxon>Rhizobiaceae</taxon>
        <taxon>Rhizobium/Agrobacterium group</taxon>
        <taxon>Rhizobium</taxon>
    </lineage>
</organism>
<gene>
    <name evidence="4" type="ordered locus">Arad_9900</name>
</gene>
<evidence type="ECO:0000256" key="1">
    <source>
        <dbReference type="ARBA" id="ARBA00007391"/>
    </source>
</evidence>
<reference evidence="4 5" key="1">
    <citation type="journal article" date="2009" name="J. Bacteriol.">
        <title>Genome sequences of three Agrobacterium biovars help elucidate the evolution of multichromosome genomes in bacteria.</title>
        <authorList>
            <person name="Slater S.C."/>
            <person name="Goldman B.S."/>
            <person name="Goodner B."/>
            <person name="Setubal J.C."/>
            <person name="Farrand S.K."/>
            <person name="Nester E.W."/>
            <person name="Burr T.J."/>
            <person name="Banta L."/>
            <person name="Dickerman A.W."/>
            <person name="Paulsen I."/>
            <person name="Otten L."/>
            <person name="Suen G."/>
            <person name="Welch R."/>
            <person name="Almeida N.F."/>
            <person name="Arnold F."/>
            <person name="Burton O.T."/>
            <person name="Du Z."/>
            <person name="Ewing A."/>
            <person name="Godsy E."/>
            <person name="Heisel S."/>
            <person name="Houmiel K.L."/>
            <person name="Jhaveri J."/>
            <person name="Lu J."/>
            <person name="Miller N.M."/>
            <person name="Norton S."/>
            <person name="Chen Q."/>
            <person name="Phoolcharoen W."/>
            <person name="Ohlin V."/>
            <person name="Ondrusek D."/>
            <person name="Pride N."/>
            <person name="Stricklin S.L."/>
            <person name="Sun J."/>
            <person name="Wheeler C."/>
            <person name="Wilson L."/>
            <person name="Zhu H."/>
            <person name="Wood D.W."/>
        </authorList>
    </citation>
    <scope>NUCLEOTIDE SEQUENCE [LARGE SCALE GENOMIC DNA]</scope>
    <source>
        <strain evidence="5">K84 / ATCC BAA-868</strain>
    </source>
</reference>
<dbReference type="PANTHER" id="PTHR32294">
    <property type="entry name" value="DNA POLYMERASE III SUBUNIT ALPHA"/>
    <property type="match status" value="1"/>
</dbReference>
<name>B9JM95_RHIR8</name>
<evidence type="ECO:0000313" key="4">
    <source>
        <dbReference type="EMBL" id="ACM30846.1"/>
    </source>
</evidence>
<sequence length="210" mass="23545">MLLCRQYQTVAELNELTVALRPRTSGGEVVEDYGHVGLTLRSHPLSFLRADLEKRRIVTCREAMQARDGTWLEAAGLVLVRQRPGSAKGVMFITIEDETGIANLVVWLKTFEKYRRVVLGAGMIGVYGRIQREGDVVHLVAHRLTDLSAELASVGDRDAAFPLPHGRGDEFHHGSPVADPRGFPKWPRARDIVDPYLHLDAIKVKTRDFR</sequence>
<dbReference type="EMBL" id="CP000629">
    <property type="protein sequence ID" value="ACM30846.1"/>
    <property type="molecule type" value="Genomic_DNA"/>
</dbReference>
<feature type="domain" description="OB" evidence="3">
    <location>
        <begin position="76"/>
        <end position="147"/>
    </location>
</feature>
<evidence type="ECO:0000256" key="2">
    <source>
        <dbReference type="ARBA" id="ARBA00017273"/>
    </source>
</evidence>
<dbReference type="CDD" id="cd04485">
    <property type="entry name" value="DnaE_OBF"/>
    <property type="match status" value="1"/>
</dbReference>
<dbReference type="AlphaFoldDB" id="B9JM95"/>
<protein>
    <recommendedName>
        <fullName evidence="2">Error-prone DNA polymerase</fullName>
    </recommendedName>
</protein>
<evidence type="ECO:0000313" key="5">
    <source>
        <dbReference type="Proteomes" id="UP000001600"/>
    </source>
</evidence>
<dbReference type="eggNOG" id="COG0587">
    <property type="taxonomic scope" value="Bacteria"/>
</dbReference>
<dbReference type="InterPro" id="IPR004365">
    <property type="entry name" value="NA-bd_OB_tRNA"/>
</dbReference>
<dbReference type="HOGENOM" id="CLU_065089_0_0_5"/>
<dbReference type="PANTHER" id="PTHR32294:SF4">
    <property type="entry name" value="ERROR-PRONE DNA POLYMERASE"/>
    <property type="match status" value="1"/>
</dbReference>
<dbReference type="GO" id="GO:0003676">
    <property type="term" value="F:nucleic acid binding"/>
    <property type="evidence" value="ECO:0007669"/>
    <property type="project" value="InterPro"/>
</dbReference>
<proteinExistence type="inferred from homology"/>
<dbReference type="Proteomes" id="UP000001600">
    <property type="component" value="Chromosome 2"/>
</dbReference>
<dbReference type="InterPro" id="IPR004805">
    <property type="entry name" value="DnaE2/DnaE/PolC"/>
</dbReference>
<dbReference type="GO" id="GO:0008408">
    <property type="term" value="F:3'-5' exonuclease activity"/>
    <property type="evidence" value="ECO:0007669"/>
    <property type="project" value="InterPro"/>
</dbReference>
<dbReference type="STRING" id="311403.Arad_9900"/>
<comment type="similarity">
    <text evidence="1">Belongs to the DNA polymerase type-C family. DnaE2 subfamily.</text>
</comment>
<dbReference type="GO" id="GO:0006260">
    <property type="term" value="P:DNA replication"/>
    <property type="evidence" value="ECO:0007669"/>
    <property type="project" value="InterPro"/>
</dbReference>
<dbReference type="KEGG" id="ara:Arad_9900"/>